<accession>A0AA86RIB0</accession>
<comment type="pathway">
    <text evidence="5">Protein modification; protein ubiquitination.</text>
</comment>
<keyword evidence="5" id="KW-0833">Ubl conjugation pathway</keyword>
<dbReference type="GO" id="GO:0008270">
    <property type="term" value="F:zinc ion binding"/>
    <property type="evidence" value="ECO:0007669"/>
    <property type="project" value="UniProtKB-UniRule"/>
</dbReference>
<feature type="zinc finger region" description="UBR-type" evidence="4">
    <location>
        <begin position="32"/>
        <end position="102"/>
    </location>
</feature>
<dbReference type="Proteomes" id="UP001642409">
    <property type="component" value="Unassembled WGS sequence"/>
</dbReference>
<keyword evidence="5" id="KW-0808">Transferase</keyword>
<evidence type="ECO:0000313" key="8">
    <source>
        <dbReference type="EMBL" id="CAL6024527.1"/>
    </source>
</evidence>
<comment type="caution">
    <text evidence="7">The sequence shown here is derived from an EMBL/GenBank/DDBJ whole genome shotgun (WGS) entry which is preliminary data.</text>
</comment>
<keyword evidence="3 5" id="KW-0862">Zinc</keyword>
<dbReference type="EMBL" id="CATOUU010001114">
    <property type="protein sequence ID" value="CAI9972634.1"/>
    <property type="molecule type" value="Genomic_DNA"/>
</dbReference>
<evidence type="ECO:0000256" key="1">
    <source>
        <dbReference type="ARBA" id="ARBA00022723"/>
    </source>
</evidence>
<keyword evidence="2 5" id="KW-0863">Zinc-finger</keyword>
<dbReference type="SMART" id="SM00396">
    <property type="entry name" value="ZnF_UBR1"/>
    <property type="match status" value="1"/>
</dbReference>
<keyword evidence="9" id="KW-1185">Reference proteome</keyword>
<organism evidence="7">
    <name type="scientific">Hexamita inflata</name>
    <dbReference type="NCBI Taxonomy" id="28002"/>
    <lineage>
        <taxon>Eukaryota</taxon>
        <taxon>Metamonada</taxon>
        <taxon>Diplomonadida</taxon>
        <taxon>Hexamitidae</taxon>
        <taxon>Hexamitinae</taxon>
        <taxon>Hexamita</taxon>
    </lineage>
</organism>
<comment type="similarity">
    <text evidence="5">Belongs to the E3 ubiquitin-protein ligase UBR1-like family.</text>
</comment>
<dbReference type="PANTHER" id="PTHR21497">
    <property type="entry name" value="UBIQUITIN LIGASE E3 ALPHA-RELATED"/>
    <property type="match status" value="1"/>
</dbReference>
<feature type="domain" description="UBR-type" evidence="6">
    <location>
        <begin position="32"/>
        <end position="102"/>
    </location>
</feature>
<keyword evidence="1 5" id="KW-0479">Metal-binding</keyword>
<evidence type="ECO:0000256" key="4">
    <source>
        <dbReference type="PROSITE-ProRule" id="PRU00508"/>
    </source>
</evidence>
<dbReference type="GO" id="GO:0016567">
    <property type="term" value="P:protein ubiquitination"/>
    <property type="evidence" value="ECO:0007669"/>
    <property type="project" value="UniProtKB-UniRule"/>
</dbReference>
<evidence type="ECO:0000313" key="7">
    <source>
        <dbReference type="EMBL" id="CAI9972634.1"/>
    </source>
</evidence>
<gene>
    <name evidence="8" type="ORF">HINF_LOCUS29657</name>
    <name evidence="7" type="ORF">HINF_LOCUS60279</name>
</gene>
<evidence type="ECO:0000313" key="9">
    <source>
        <dbReference type="Proteomes" id="UP001642409"/>
    </source>
</evidence>
<dbReference type="GO" id="GO:0005737">
    <property type="term" value="C:cytoplasm"/>
    <property type="evidence" value="ECO:0007669"/>
    <property type="project" value="TreeGrafter"/>
</dbReference>
<name>A0AA86RIB0_9EUKA</name>
<dbReference type="GO" id="GO:0071596">
    <property type="term" value="P:ubiquitin-dependent protein catabolic process via the N-end rule pathway"/>
    <property type="evidence" value="ECO:0007669"/>
    <property type="project" value="UniProtKB-UniRule"/>
</dbReference>
<dbReference type="CDD" id="cd19670">
    <property type="entry name" value="UBR-box_UBR1_2_3"/>
    <property type="match status" value="1"/>
</dbReference>
<protein>
    <recommendedName>
        <fullName evidence="5">E3 ubiquitin-protein ligase</fullName>
        <ecNumber evidence="5">2.3.2.27</ecNumber>
    </recommendedName>
</protein>
<dbReference type="GO" id="GO:0000151">
    <property type="term" value="C:ubiquitin ligase complex"/>
    <property type="evidence" value="ECO:0007669"/>
    <property type="project" value="TreeGrafter"/>
</dbReference>
<evidence type="ECO:0000256" key="3">
    <source>
        <dbReference type="ARBA" id="ARBA00022833"/>
    </source>
</evidence>
<dbReference type="Gene3D" id="2.10.110.30">
    <property type="match status" value="1"/>
</dbReference>
<evidence type="ECO:0000259" key="6">
    <source>
        <dbReference type="PROSITE" id="PS51157"/>
    </source>
</evidence>
<dbReference type="InterPro" id="IPR039164">
    <property type="entry name" value="UBR1-like"/>
</dbReference>
<reference evidence="8 9" key="2">
    <citation type="submission" date="2024-07" db="EMBL/GenBank/DDBJ databases">
        <authorList>
            <person name="Akdeniz Z."/>
        </authorList>
    </citation>
    <scope>NUCLEOTIDE SEQUENCE [LARGE SCALE GENOMIC DNA]</scope>
</reference>
<dbReference type="AlphaFoldDB" id="A0AA86RIB0"/>
<evidence type="ECO:0000256" key="5">
    <source>
        <dbReference type="RuleBase" id="RU366018"/>
    </source>
</evidence>
<evidence type="ECO:0000256" key="2">
    <source>
        <dbReference type="ARBA" id="ARBA00022771"/>
    </source>
</evidence>
<dbReference type="Pfam" id="PF02207">
    <property type="entry name" value="zf-UBR"/>
    <property type="match status" value="1"/>
</dbReference>
<dbReference type="EMBL" id="CAXDID020000096">
    <property type="protein sequence ID" value="CAL6024527.1"/>
    <property type="molecule type" value="Genomic_DNA"/>
</dbReference>
<reference evidence="7" key="1">
    <citation type="submission" date="2023-06" db="EMBL/GenBank/DDBJ databases">
        <authorList>
            <person name="Kurt Z."/>
        </authorList>
    </citation>
    <scope>NUCLEOTIDE SEQUENCE</scope>
</reference>
<proteinExistence type="inferred from homology"/>
<comment type="function">
    <text evidence="5">Ubiquitin ligase protein which is a component of the N-end rule pathway. Recognizes and binds to proteins bearing specific N-terminal residues that are destabilizing according to the N-end rule, leading to their ubiquitination and subsequent degradation.</text>
</comment>
<dbReference type="PANTHER" id="PTHR21497:SF24">
    <property type="entry name" value="E3 UBIQUITIN-PROTEIN LIGASE UBR1"/>
    <property type="match status" value="1"/>
</dbReference>
<dbReference type="EC" id="2.3.2.27" evidence="5"/>
<dbReference type="PROSITE" id="PS51157">
    <property type="entry name" value="ZF_UBR"/>
    <property type="match status" value="1"/>
</dbReference>
<comment type="catalytic activity">
    <reaction evidence="5">
        <text>S-ubiquitinyl-[E2 ubiquitin-conjugating enzyme]-L-cysteine + [acceptor protein]-L-lysine = [E2 ubiquitin-conjugating enzyme]-L-cysteine + N(6)-ubiquitinyl-[acceptor protein]-L-lysine.</text>
        <dbReference type="EC" id="2.3.2.27"/>
    </reaction>
</comment>
<dbReference type="GO" id="GO:0061630">
    <property type="term" value="F:ubiquitin protein ligase activity"/>
    <property type="evidence" value="ECO:0007669"/>
    <property type="project" value="UniProtKB-UniRule"/>
</dbReference>
<dbReference type="InterPro" id="IPR003126">
    <property type="entry name" value="Znf_UBR"/>
</dbReference>
<sequence length="257" mass="29940">MITKYYSSLAKRSPNIELINEFATQQEMVAKQICNQVIQQNNLMFSCQTCSTNYMASYCAQCFIKGDHIGHNWEAITGEVGKCNCGDNQQFIETGCCFAHKHDQHKIISCSDGLEAVLEEMWFFLNQEQHQQEIIDLIIDSEALTRIAAVLFLISDEEITREQLIVMLISNDHSIFYNQEKQLICESLFSKHLRKSSSIFKTISSDQFFRTYGMRQIGLLTKYCVPKMKVRQKRWERQCKNLLRYIWLENGVPSTEQ</sequence>